<dbReference type="eggNOG" id="ENOG5032DV0">
    <property type="taxonomic scope" value="Bacteria"/>
</dbReference>
<keyword evidence="1" id="KW-1133">Transmembrane helix</keyword>
<keyword evidence="1" id="KW-0472">Membrane</keyword>
<keyword evidence="3" id="KW-1185">Reference proteome</keyword>
<accession>X7E3Z6</accession>
<proteinExistence type="predicted"/>
<dbReference type="PATRIC" id="fig|1122207.3.peg.1635"/>
<dbReference type="AlphaFoldDB" id="X7E3Z6"/>
<sequence>MTAVSIIVLLLIIGGFIGFAIFLQLKEQARLAKLRKIAMLNNRLRQVNRYLDEMPPQYQPKDMRLWLFSRMIAIYDELLQLQPDATLTRRRTNLAEEMLAFQTNKQKRRFKPINDEILIVEVKRMFESFQSFLIASTKDNSINSDLAHRYNKMIDFFFYKVNADYHAYLARKAFLSGQMETAVEMYKEALSQLSPIKDTVEAKSTILKYKDVIQDIEDDLALKKEEEDKVKSVEVKSSSEELENEWSNFIEDSSFKEKKRF</sequence>
<dbReference type="Proteomes" id="UP000054058">
    <property type="component" value="Unassembled WGS sequence"/>
</dbReference>
<evidence type="ECO:0000256" key="1">
    <source>
        <dbReference type="SAM" id="Phobius"/>
    </source>
</evidence>
<comment type="caution">
    <text evidence="2">The sequence shown here is derived from an EMBL/GenBank/DDBJ whole genome shotgun (WGS) entry which is preliminary data.</text>
</comment>
<keyword evidence="1" id="KW-0812">Transmembrane</keyword>
<name>X7E3Z6_9GAMM</name>
<dbReference type="EMBL" id="JAMB01000006">
    <property type="protein sequence ID" value="ETX10789.1"/>
    <property type="molecule type" value="Genomic_DNA"/>
</dbReference>
<evidence type="ECO:0000313" key="2">
    <source>
        <dbReference type="EMBL" id="ETX10789.1"/>
    </source>
</evidence>
<dbReference type="RefSeq" id="WP_036161011.1">
    <property type="nucleotide sequence ID" value="NZ_JAMB01000006.1"/>
</dbReference>
<evidence type="ECO:0000313" key="3">
    <source>
        <dbReference type="Proteomes" id="UP000054058"/>
    </source>
</evidence>
<feature type="transmembrane region" description="Helical" evidence="1">
    <location>
        <begin position="6"/>
        <end position="25"/>
    </location>
</feature>
<organism evidence="2 3">
    <name type="scientific">Marinomonas ushuaiensis DSM 15871</name>
    <dbReference type="NCBI Taxonomy" id="1122207"/>
    <lineage>
        <taxon>Bacteria</taxon>
        <taxon>Pseudomonadati</taxon>
        <taxon>Pseudomonadota</taxon>
        <taxon>Gammaproteobacteria</taxon>
        <taxon>Oceanospirillales</taxon>
        <taxon>Oceanospirillaceae</taxon>
        <taxon>Marinomonas</taxon>
    </lineage>
</organism>
<dbReference type="OrthoDB" id="6100799at2"/>
<protein>
    <submittedName>
        <fullName evidence="2">Uncharacterized protein</fullName>
    </submittedName>
</protein>
<reference evidence="2 3" key="1">
    <citation type="submission" date="2014-01" db="EMBL/GenBank/DDBJ databases">
        <title>Marinomonas ushuaiensis DSM 15871 Genome Sequencing.</title>
        <authorList>
            <person name="Lai Q."/>
            <person name="Shao Z.S."/>
        </authorList>
    </citation>
    <scope>NUCLEOTIDE SEQUENCE [LARGE SCALE GENOMIC DNA]</scope>
    <source>
        <strain evidence="2 3">DSM 15871</strain>
    </source>
</reference>
<gene>
    <name evidence="2" type="ORF">MUS1_12495</name>
</gene>
<dbReference type="STRING" id="1122207.MUS1_12495"/>